<dbReference type="Proteomes" id="UP001374893">
    <property type="component" value="Chromosome"/>
</dbReference>
<name>A0ABM7RI32_9BACT</name>
<proteinExistence type="predicted"/>
<evidence type="ECO:0000313" key="2">
    <source>
        <dbReference type="Proteomes" id="UP001374893"/>
    </source>
</evidence>
<dbReference type="EMBL" id="AP024702">
    <property type="protein sequence ID" value="BCX49348.1"/>
    <property type="molecule type" value="Genomic_DNA"/>
</dbReference>
<gene>
    <name evidence="1" type="ORF">HAHE_32560</name>
</gene>
<organism evidence="1 2">
    <name type="scientific">Haloferula helveola</name>
    <dbReference type="NCBI Taxonomy" id="490095"/>
    <lineage>
        <taxon>Bacteria</taxon>
        <taxon>Pseudomonadati</taxon>
        <taxon>Verrucomicrobiota</taxon>
        <taxon>Verrucomicrobiia</taxon>
        <taxon>Verrucomicrobiales</taxon>
        <taxon>Verrucomicrobiaceae</taxon>
        <taxon>Haloferula</taxon>
    </lineage>
</organism>
<dbReference type="InterPro" id="IPR027417">
    <property type="entry name" value="P-loop_NTPase"/>
</dbReference>
<sequence length="182" mass="20128">MRRSSDIRAPKLVIVGAPGCGKLEILRSVAARFGEPPPEAVRVGFWETAKFDLEVDGLRFEVACLHGPQEYRASEELLLHRAIGVMCVMDVEPRCLQAAWDSLVVTSENARRNGFELRAIPFVLQYHRADRHPQFDAAKLDAWLGVPTHSVPRFVTPDSVPDANGGAFDALLASVRKRIEAA</sequence>
<reference evidence="1 2" key="1">
    <citation type="submission" date="2021-06" db="EMBL/GenBank/DDBJ databases">
        <title>Complete genome of Haloferula helveola possessing various polysaccharide degrading enzymes.</title>
        <authorList>
            <person name="Takami H."/>
            <person name="Huang C."/>
            <person name="Hamasaki K."/>
        </authorList>
    </citation>
    <scope>NUCLEOTIDE SEQUENCE [LARGE SCALE GENOMIC DNA]</scope>
    <source>
        <strain evidence="1 2">CN-1</strain>
    </source>
</reference>
<protein>
    <recommendedName>
        <fullName evidence="3">NadR/Ttd14 AAA domain-containing protein</fullName>
    </recommendedName>
</protein>
<keyword evidence="2" id="KW-1185">Reference proteome</keyword>
<dbReference type="Gene3D" id="3.40.50.300">
    <property type="entry name" value="P-loop containing nucleotide triphosphate hydrolases"/>
    <property type="match status" value="1"/>
</dbReference>
<dbReference type="SUPFAM" id="SSF52540">
    <property type="entry name" value="P-loop containing nucleoside triphosphate hydrolases"/>
    <property type="match status" value="1"/>
</dbReference>
<evidence type="ECO:0008006" key="3">
    <source>
        <dbReference type="Google" id="ProtNLM"/>
    </source>
</evidence>
<evidence type="ECO:0000313" key="1">
    <source>
        <dbReference type="EMBL" id="BCX49348.1"/>
    </source>
</evidence>
<accession>A0ABM7RI32</accession>
<dbReference type="RefSeq" id="WP_338685901.1">
    <property type="nucleotide sequence ID" value="NZ_AP024702.1"/>
</dbReference>